<evidence type="ECO:0000256" key="2">
    <source>
        <dbReference type="ARBA" id="ARBA00022679"/>
    </source>
</evidence>
<comment type="similarity">
    <text evidence="1">Belongs to the FGGY kinase family.</text>
</comment>
<dbReference type="InterPro" id="IPR043129">
    <property type="entry name" value="ATPase_NBD"/>
</dbReference>
<evidence type="ECO:0000256" key="3">
    <source>
        <dbReference type="ARBA" id="ARBA00022777"/>
    </source>
</evidence>
<dbReference type="EMBL" id="VRMN01000008">
    <property type="protein sequence ID" value="KAA8492798.1"/>
    <property type="molecule type" value="Genomic_DNA"/>
</dbReference>
<dbReference type="GO" id="GO:0005829">
    <property type="term" value="C:cytosol"/>
    <property type="evidence" value="ECO:0007669"/>
    <property type="project" value="TreeGrafter"/>
</dbReference>
<comment type="caution">
    <text evidence="4">The sequence shown here is derived from an EMBL/GenBank/DDBJ whole genome shotgun (WGS) entry which is preliminary data.</text>
</comment>
<dbReference type="PANTHER" id="PTHR10196">
    <property type="entry name" value="SUGAR KINASE"/>
    <property type="match status" value="1"/>
</dbReference>
<protein>
    <submittedName>
        <fullName evidence="4">Xylulose kinase</fullName>
    </submittedName>
</protein>
<accession>A0A5J4YND7</accession>
<sequence>MSAEGRDGTSALVIGLDFGTSSAKGCVIRAKSQGAEERLVFSCEAVTYEGQTQSVESWTDALYALLIQIPEALRRRAVRISLDATSATSICLNTAQVLMYDQGVGREVVELLKKYAPAESCVLSGSSSLAKLVFWLLESPPAGSALRFCHQADFLLRALVGSPVEVDGASHLIRYLREHAAFTSDWNNALKLGYDPEADEYPAWLIEGLLNGDPSLKDKPIPELPKVVRPGAVLGSVGFPFNALLPPDCQVCAGTTDSIAAFLASGCCQLGDACTSLGSTLAIKMLSQRRVESVQHGIYSHRFPTSGSASDRLWLVGGASNCGCRVLRDLKFTVEELRALSEEIDPQSPTGFHFYPLPLNATNGERFPDADPQKISTVDPSVRPRSKLLHAVFESIARVELSAYEKLYELGAECKQPLRLFSAGGGSENGTWSRMRSTLIYGVPEAPQMCAAESSEACYGAALLAADFTE</sequence>
<gene>
    <name evidence="4" type="ORF">FVE85_9070</name>
</gene>
<evidence type="ECO:0000313" key="5">
    <source>
        <dbReference type="Proteomes" id="UP000324585"/>
    </source>
</evidence>
<dbReference type="AlphaFoldDB" id="A0A5J4YND7"/>
<reference evidence="5" key="1">
    <citation type="journal article" date="2019" name="Nat. Commun.">
        <title>Expansion of phycobilisome linker gene families in mesophilic red algae.</title>
        <authorList>
            <person name="Lee J."/>
            <person name="Kim D."/>
            <person name="Bhattacharya D."/>
            <person name="Yoon H.S."/>
        </authorList>
    </citation>
    <scope>NUCLEOTIDE SEQUENCE [LARGE SCALE GENOMIC DNA]</scope>
    <source>
        <strain evidence="5">CCMP 1328</strain>
    </source>
</reference>
<dbReference type="OMA" id="FLHQADW"/>
<dbReference type="GO" id="GO:0004856">
    <property type="term" value="F:D-xylulokinase activity"/>
    <property type="evidence" value="ECO:0007669"/>
    <property type="project" value="TreeGrafter"/>
</dbReference>
<dbReference type="GO" id="GO:0019150">
    <property type="term" value="F:D-ribulokinase activity"/>
    <property type="evidence" value="ECO:0007669"/>
    <property type="project" value="TreeGrafter"/>
</dbReference>
<dbReference type="OrthoDB" id="10262702at2759"/>
<dbReference type="PANTHER" id="PTHR10196:SF80">
    <property type="entry name" value="D-RIBULOSE KINASE"/>
    <property type="match status" value="1"/>
</dbReference>
<name>A0A5J4YND7_PORPP</name>
<dbReference type="SUPFAM" id="SSF53067">
    <property type="entry name" value="Actin-like ATPase domain"/>
    <property type="match status" value="2"/>
</dbReference>
<evidence type="ECO:0000256" key="1">
    <source>
        <dbReference type="ARBA" id="ARBA00009156"/>
    </source>
</evidence>
<proteinExistence type="inferred from homology"/>
<dbReference type="CDD" id="cd07783">
    <property type="entry name" value="ASKHA_NBD_FGGY_SePSK_AtXK1-like"/>
    <property type="match status" value="1"/>
</dbReference>
<dbReference type="Proteomes" id="UP000324585">
    <property type="component" value="Unassembled WGS sequence"/>
</dbReference>
<evidence type="ECO:0000313" key="4">
    <source>
        <dbReference type="EMBL" id="KAA8492798.1"/>
    </source>
</evidence>
<organism evidence="4 5">
    <name type="scientific">Porphyridium purpureum</name>
    <name type="common">Red alga</name>
    <name type="synonym">Porphyridium cruentum</name>
    <dbReference type="NCBI Taxonomy" id="35688"/>
    <lineage>
        <taxon>Eukaryota</taxon>
        <taxon>Rhodophyta</taxon>
        <taxon>Bangiophyceae</taxon>
        <taxon>Porphyridiales</taxon>
        <taxon>Porphyridiaceae</taxon>
        <taxon>Porphyridium</taxon>
    </lineage>
</organism>
<dbReference type="Gene3D" id="3.30.420.40">
    <property type="match status" value="2"/>
</dbReference>
<keyword evidence="2" id="KW-0808">Transferase</keyword>
<keyword evidence="3 4" id="KW-0418">Kinase</keyword>
<keyword evidence="5" id="KW-1185">Reference proteome</keyword>
<dbReference type="GO" id="GO:0005997">
    <property type="term" value="P:xylulose metabolic process"/>
    <property type="evidence" value="ECO:0007669"/>
    <property type="project" value="TreeGrafter"/>
</dbReference>